<organism evidence="1 2">
    <name type="scientific">Megasphaera stantonii</name>
    <dbReference type="NCBI Taxonomy" id="2144175"/>
    <lineage>
        <taxon>Bacteria</taxon>
        <taxon>Bacillati</taxon>
        <taxon>Bacillota</taxon>
        <taxon>Negativicutes</taxon>
        <taxon>Veillonellales</taxon>
        <taxon>Veillonellaceae</taxon>
        <taxon>Megasphaera</taxon>
    </lineage>
</organism>
<dbReference type="AlphaFoldDB" id="A0A346AXZ2"/>
<keyword evidence="2" id="KW-1185">Reference proteome</keyword>
<dbReference type="EMBL" id="CP029462">
    <property type="protein sequence ID" value="AXL20735.1"/>
    <property type="molecule type" value="Genomic_DNA"/>
</dbReference>
<protein>
    <submittedName>
        <fullName evidence="1">Uncharacterized protein</fullName>
    </submittedName>
</protein>
<dbReference type="RefSeq" id="WP_107196602.1">
    <property type="nucleotide sequence ID" value="NZ_CP029462.1"/>
</dbReference>
<reference evidence="1 2" key="1">
    <citation type="submission" date="2018-05" db="EMBL/GenBank/DDBJ databases">
        <title>Complete genome sequence of Megasphaera sp. AJH120T, isolated from the ceca of a chicken.</title>
        <authorList>
            <person name="Maki J."/>
            <person name="Looft T."/>
        </authorList>
    </citation>
    <scope>NUCLEOTIDE SEQUENCE [LARGE SCALE GENOMIC DNA]</scope>
    <source>
        <strain evidence="1 2">AJH120</strain>
    </source>
</reference>
<sequence>MSLLVEHLRNQYVAYKSWNRAVVLKRLRERYPVLVKKAPEGLVPLLKKQPVSADNFVQSVPLDLRDREHFAEYMAKVKHIDPILQVLRENTMGKEYIKYIENYRERVSKVLDKIKEFDEETTENVVDTILGLIRKYLVNFIIGAYRGMRGSEEESRAFYGRLHRAIEAYLEQIYVKAHPVREGRSIREMEVVNDDRKVELIEIFKILKKETQEEQWFNIIDEIELQPHFVTYIDGDDECELAFLEGQCVVWGANCQAKCNFLE</sequence>
<name>A0A346AXZ2_9FIRM</name>
<evidence type="ECO:0000313" key="1">
    <source>
        <dbReference type="EMBL" id="AXL20735.1"/>
    </source>
</evidence>
<dbReference type="KEGG" id="meg:DKB62_03665"/>
<proteinExistence type="predicted"/>
<evidence type="ECO:0000313" key="2">
    <source>
        <dbReference type="Proteomes" id="UP000254337"/>
    </source>
</evidence>
<gene>
    <name evidence="1" type="ORF">DKB62_03665</name>
</gene>
<accession>A0A346AXZ2</accession>
<dbReference type="Proteomes" id="UP000254337">
    <property type="component" value="Chromosome"/>
</dbReference>